<protein>
    <recommendedName>
        <fullName evidence="4">MACPF domain-containing protein</fullName>
    </recommendedName>
</protein>
<feature type="compositionally biased region" description="Polar residues" evidence="1">
    <location>
        <begin position="69"/>
        <end position="90"/>
    </location>
</feature>
<gene>
    <name evidence="2" type="ORF">THARTR1_05013</name>
</gene>
<name>A0A2K0U9L7_TRIHA</name>
<organism evidence="2 3">
    <name type="scientific">Trichoderma harzianum</name>
    <name type="common">Hypocrea lixii</name>
    <dbReference type="NCBI Taxonomy" id="5544"/>
    <lineage>
        <taxon>Eukaryota</taxon>
        <taxon>Fungi</taxon>
        <taxon>Dikarya</taxon>
        <taxon>Ascomycota</taxon>
        <taxon>Pezizomycotina</taxon>
        <taxon>Sordariomycetes</taxon>
        <taxon>Hypocreomycetidae</taxon>
        <taxon>Hypocreales</taxon>
        <taxon>Hypocreaceae</taxon>
        <taxon>Trichoderma</taxon>
    </lineage>
</organism>
<feature type="compositionally biased region" description="Polar residues" evidence="1">
    <location>
        <begin position="20"/>
        <end position="52"/>
    </location>
</feature>
<dbReference type="Proteomes" id="UP000236290">
    <property type="component" value="Unassembled WGS sequence"/>
</dbReference>
<dbReference type="OrthoDB" id="4886929at2759"/>
<comment type="caution">
    <text evidence="2">The sequence shown here is derived from an EMBL/GenBank/DDBJ whole genome shotgun (WGS) entry which is preliminary data.</text>
</comment>
<feature type="compositionally biased region" description="Basic residues" evidence="1">
    <location>
        <begin position="1"/>
        <end position="12"/>
    </location>
</feature>
<reference evidence="2 3" key="1">
    <citation type="submission" date="2017-02" db="EMBL/GenBank/DDBJ databases">
        <title>Genomes of Trichoderma spp. with biocontrol activity.</title>
        <authorList>
            <person name="Gardiner D."/>
            <person name="Kazan K."/>
            <person name="Vos C."/>
            <person name="Harvey P."/>
        </authorList>
    </citation>
    <scope>NUCLEOTIDE SEQUENCE [LARGE SCALE GENOMIC DNA]</scope>
    <source>
        <strain evidence="2 3">Tr1</strain>
    </source>
</reference>
<evidence type="ECO:0000256" key="1">
    <source>
        <dbReference type="SAM" id="MobiDB-lite"/>
    </source>
</evidence>
<feature type="region of interest" description="Disordered" evidence="1">
    <location>
        <begin position="1"/>
        <end position="110"/>
    </location>
</feature>
<dbReference type="AlphaFoldDB" id="A0A2K0U9L7"/>
<evidence type="ECO:0000313" key="2">
    <source>
        <dbReference type="EMBL" id="PNP54456.1"/>
    </source>
</evidence>
<evidence type="ECO:0008006" key="4">
    <source>
        <dbReference type="Google" id="ProtNLM"/>
    </source>
</evidence>
<evidence type="ECO:0000313" key="3">
    <source>
        <dbReference type="Proteomes" id="UP000236290"/>
    </source>
</evidence>
<sequence>MAGKKSKNRNRKQKQEKSRGGQQEPATSRDGQQEPDNSTVEQQEPVPTSTEQQELDTGIVGQEEPNLGTIGQQKPDTSIVEQQEPNTGIAGQQIPATGIVEQQEPNTGIAGQQIPATGIVGQQEPHLGIVGQQIPATGIVEQQEPVTSTTKQPELERSMVEQQQLDTSMVEQQHQGQSITEQQRRDITTAMQQKPDDSIVKQQEPVPITAEQQKPVKTAVKQQKLDTGNTYSDERDHLSSGDWQEILQRTGALNGWVPQKKNGDIDITRAAEQLFTLKFETMPKWHTSNGSGREAVQFQDSTEESFIKAAFDTSAIKTTIQATTPVGKPGVRGRSTQSTGDKVSPEHFGDVKSFYLFHELPLAVVDLASSSLVPTQNFVDFIKDSINEYAGLIPPTTSADREAFSSVLSSFHDRFGTVFTKRVALGGRRYAIQKVYRHSQAGNQSSEEKSAIKASLDVPLTVGSLKAGGERSWGSTSGDGDYGNVTIDVNSLVIDGGDETITEDVEAWQNTLRAPKNWKVIKQNNVEALFPFLLGVLERMEPKYEYVDFVRGLATHDQELRKAHERRLAAVSEPLTLRISSSYAPTKSILSSLSGKKPKWTMTLNTDKPKMIDRVKVKIPGYFENGKDRVDDVVGFPKAFPVSIDLPTQWSLTQKKTTKQYEAEFTVTLKPNHEWQESDGGASTVSLKDISGNTLVFGALLSPESATFTAEYSVRTTK</sequence>
<proteinExistence type="predicted"/>
<feature type="region of interest" description="Disordered" evidence="1">
    <location>
        <begin position="324"/>
        <end position="344"/>
    </location>
</feature>
<dbReference type="EMBL" id="MTYI01000059">
    <property type="protein sequence ID" value="PNP54456.1"/>
    <property type="molecule type" value="Genomic_DNA"/>
</dbReference>
<feature type="region of interest" description="Disordered" evidence="1">
    <location>
        <begin position="214"/>
        <end position="237"/>
    </location>
</feature>
<accession>A0A2K0U9L7</accession>